<name>A0A428NZ58_9HYPO</name>
<evidence type="ECO:0000313" key="3">
    <source>
        <dbReference type="EMBL" id="RSL45970.1"/>
    </source>
</evidence>
<feature type="region of interest" description="Disordered" evidence="1">
    <location>
        <begin position="81"/>
        <end position="104"/>
    </location>
</feature>
<gene>
    <name evidence="3" type="ORF">CEP54_014054</name>
</gene>
<dbReference type="AlphaFoldDB" id="A0A428NZ58"/>
<accession>A0A428NZ58</accession>
<evidence type="ECO:0000259" key="2">
    <source>
        <dbReference type="Pfam" id="PF20516"/>
    </source>
</evidence>
<dbReference type="STRING" id="1325734.A0A428NZ58"/>
<dbReference type="OrthoDB" id="5244165at2759"/>
<keyword evidence="4" id="KW-1185">Reference proteome</keyword>
<evidence type="ECO:0000256" key="1">
    <source>
        <dbReference type="SAM" id="MobiDB-lite"/>
    </source>
</evidence>
<dbReference type="EMBL" id="NKCI01000249">
    <property type="protein sequence ID" value="RSL45970.1"/>
    <property type="molecule type" value="Genomic_DNA"/>
</dbReference>
<dbReference type="Proteomes" id="UP000288168">
    <property type="component" value="Unassembled WGS sequence"/>
</dbReference>
<proteinExistence type="predicted"/>
<comment type="caution">
    <text evidence="3">The sequence shown here is derived from an EMBL/GenBank/DDBJ whole genome shotgun (WGS) entry which is preliminary data.</text>
</comment>
<sequence length="439" mass="48331">MHSLAIEAWINDLVDETANAFPTQILQPKRKHSAMASPERRSGVLIDPDVTPRPRAEEQQQQQHATNTDVSSFVATLRSNSVFSPSSPKKRRRTSPSKRYSTTASLAQLKRPIRVFNPADMTAELPEEDIGLYNELFAVSCKSAILPSGLKGIMGTAGVTKAGVLPFMWQPEDSGANDELLGREHAIMSDILHEAKDATNFNKGESAWNGHVHYPMLKLALSSFSSVKAETITNAQIVRDFQPGTHDGWATGSVSSSAASSQSSLVSDASSIEPVKTSVHKMVDYALLFLPDDDLQSRIDALLAQQKHPTINQTVYEALRTRPAPVFIETKASTGTVASSHVQLAIWTAAWQERLRALTTRPKIITVPVFQVYGNVWQVLFAVDNGHEMLLLDQSMRIGDTSTILGMYQLRAALAVVAKWVEKDFRAWISKFLSDVIIP</sequence>
<protein>
    <recommendedName>
        <fullName evidence="2">PD-(D/E)XK nuclease-like domain-containing protein</fullName>
    </recommendedName>
</protein>
<dbReference type="InterPro" id="IPR046797">
    <property type="entry name" value="PDDEXK_12"/>
</dbReference>
<dbReference type="Pfam" id="PF20516">
    <property type="entry name" value="PDDEXK_12"/>
    <property type="match status" value="1"/>
</dbReference>
<organism evidence="3 4">
    <name type="scientific">Fusarium duplospermum</name>
    <dbReference type="NCBI Taxonomy" id="1325734"/>
    <lineage>
        <taxon>Eukaryota</taxon>
        <taxon>Fungi</taxon>
        <taxon>Dikarya</taxon>
        <taxon>Ascomycota</taxon>
        <taxon>Pezizomycotina</taxon>
        <taxon>Sordariomycetes</taxon>
        <taxon>Hypocreomycetidae</taxon>
        <taxon>Hypocreales</taxon>
        <taxon>Nectriaceae</taxon>
        <taxon>Fusarium</taxon>
        <taxon>Fusarium solani species complex</taxon>
    </lineage>
</organism>
<feature type="region of interest" description="Disordered" evidence="1">
    <location>
        <begin position="25"/>
        <end position="69"/>
    </location>
</feature>
<reference evidence="3 4" key="1">
    <citation type="submission" date="2017-06" db="EMBL/GenBank/DDBJ databases">
        <title>Comparative genomic analysis of Ambrosia Fusariam Clade fungi.</title>
        <authorList>
            <person name="Stajich J.E."/>
            <person name="Carrillo J."/>
            <person name="Kijimoto T."/>
            <person name="Eskalen A."/>
            <person name="O'Donnell K."/>
            <person name="Kasson M."/>
        </authorList>
    </citation>
    <scope>NUCLEOTIDE SEQUENCE [LARGE SCALE GENOMIC DNA]</scope>
    <source>
        <strain evidence="3 4">NRRL62584</strain>
    </source>
</reference>
<evidence type="ECO:0000313" key="4">
    <source>
        <dbReference type="Proteomes" id="UP000288168"/>
    </source>
</evidence>
<feature type="domain" description="PD-(D/E)XK nuclease-like" evidence="2">
    <location>
        <begin position="167"/>
        <end position="426"/>
    </location>
</feature>